<keyword evidence="1" id="KW-1133">Transmembrane helix</keyword>
<proteinExistence type="predicted"/>
<reference evidence="2" key="1">
    <citation type="journal article" date="2020" name="Stud. Mycol.">
        <title>101 Dothideomycetes genomes: a test case for predicting lifestyles and emergence of pathogens.</title>
        <authorList>
            <person name="Haridas S."/>
            <person name="Albert R."/>
            <person name="Binder M."/>
            <person name="Bloem J."/>
            <person name="Labutti K."/>
            <person name="Salamov A."/>
            <person name="Andreopoulos B."/>
            <person name="Baker S."/>
            <person name="Barry K."/>
            <person name="Bills G."/>
            <person name="Bluhm B."/>
            <person name="Cannon C."/>
            <person name="Castanera R."/>
            <person name="Culley D."/>
            <person name="Daum C."/>
            <person name="Ezra D."/>
            <person name="Gonzalez J."/>
            <person name="Henrissat B."/>
            <person name="Kuo A."/>
            <person name="Liang C."/>
            <person name="Lipzen A."/>
            <person name="Lutzoni F."/>
            <person name="Magnuson J."/>
            <person name="Mondo S."/>
            <person name="Nolan M."/>
            <person name="Ohm R."/>
            <person name="Pangilinan J."/>
            <person name="Park H.-J."/>
            <person name="Ramirez L."/>
            <person name="Alfaro M."/>
            <person name="Sun H."/>
            <person name="Tritt A."/>
            <person name="Yoshinaga Y."/>
            <person name="Zwiers L.-H."/>
            <person name="Turgeon B."/>
            <person name="Goodwin S."/>
            <person name="Spatafora J."/>
            <person name="Crous P."/>
            <person name="Grigoriev I."/>
        </authorList>
    </citation>
    <scope>NUCLEOTIDE SEQUENCE</scope>
    <source>
        <strain evidence="2">CBS 161.51</strain>
    </source>
</reference>
<keyword evidence="3" id="KW-1185">Reference proteome</keyword>
<dbReference type="EMBL" id="ML976013">
    <property type="protein sequence ID" value="KAF1944921.1"/>
    <property type="molecule type" value="Genomic_DNA"/>
</dbReference>
<evidence type="ECO:0000256" key="1">
    <source>
        <dbReference type="SAM" id="Phobius"/>
    </source>
</evidence>
<evidence type="ECO:0000313" key="2">
    <source>
        <dbReference type="EMBL" id="KAF1944921.1"/>
    </source>
</evidence>
<dbReference type="AlphaFoldDB" id="A0A6A5SWR4"/>
<dbReference type="OrthoDB" id="3358017at2759"/>
<keyword evidence="1" id="KW-0812">Transmembrane</keyword>
<dbReference type="Proteomes" id="UP000800038">
    <property type="component" value="Unassembled WGS sequence"/>
</dbReference>
<sequence length="59" mass="6810">MGMRDWSPGSVWYYAPNKAAPIVFIILFSISGALHAWKRMQVFLLRTKTPPEIEFHVFG</sequence>
<protein>
    <submittedName>
        <fullName evidence="2">Uncharacterized protein</fullName>
    </submittedName>
</protein>
<gene>
    <name evidence="2" type="ORF">EJ02DRAFT_452010</name>
</gene>
<evidence type="ECO:0000313" key="3">
    <source>
        <dbReference type="Proteomes" id="UP000800038"/>
    </source>
</evidence>
<organism evidence="2 3">
    <name type="scientific">Clathrospora elynae</name>
    <dbReference type="NCBI Taxonomy" id="706981"/>
    <lineage>
        <taxon>Eukaryota</taxon>
        <taxon>Fungi</taxon>
        <taxon>Dikarya</taxon>
        <taxon>Ascomycota</taxon>
        <taxon>Pezizomycotina</taxon>
        <taxon>Dothideomycetes</taxon>
        <taxon>Pleosporomycetidae</taxon>
        <taxon>Pleosporales</taxon>
        <taxon>Diademaceae</taxon>
        <taxon>Clathrospora</taxon>
    </lineage>
</organism>
<feature type="transmembrane region" description="Helical" evidence="1">
    <location>
        <begin position="20"/>
        <end position="37"/>
    </location>
</feature>
<name>A0A6A5SWR4_9PLEO</name>
<keyword evidence="1" id="KW-0472">Membrane</keyword>
<accession>A0A6A5SWR4</accession>